<comment type="caution">
    <text evidence="1">The sequence shown here is derived from an EMBL/GenBank/DDBJ whole genome shotgun (WGS) entry which is preliminary data.</text>
</comment>
<gene>
    <name evidence="1" type="ORF">Syun_001997</name>
</gene>
<protein>
    <submittedName>
        <fullName evidence="1">Uncharacterized protein</fullName>
    </submittedName>
</protein>
<name>A0AAP0LEN2_9MAGN</name>
<dbReference type="EMBL" id="JBBNAF010000001">
    <property type="protein sequence ID" value="KAK9169857.1"/>
    <property type="molecule type" value="Genomic_DNA"/>
</dbReference>
<reference evidence="1 2" key="1">
    <citation type="submission" date="2024-01" db="EMBL/GenBank/DDBJ databases">
        <title>Genome assemblies of Stephania.</title>
        <authorList>
            <person name="Yang L."/>
        </authorList>
    </citation>
    <scope>NUCLEOTIDE SEQUENCE [LARGE SCALE GENOMIC DNA]</scope>
    <source>
        <strain evidence="1">YNDBR</strain>
        <tissue evidence="1">Leaf</tissue>
    </source>
</reference>
<organism evidence="1 2">
    <name type="scientific">Stephania yunnanensis</name>
    <dbReference type="NCBI Taxonomy" id="152371"/>
    <lineage>
        <taxon>Eukaryota</taxon>
        <taxon>Viridiplantae</taxon>
        <taxon>Streptophyta</taxon>
        <taxon>Embryophyta</taxon>
        <taxon>Tracheophyta</taxon>
        <taxon>Spermatophyta</taxon>
        <taxon>Magnoliopsida</taxon>
        <taxon>Ranunculales</taxon>
        <taxon>Menispermaceae</taxon>
        <taxon>Menispermoideae</taxon>
        <taxon>Cissampelideae</taxon>
        <taxon>Stephania</taxon>
    </lineage>
</organism>
<dbReference type="Proteomes" id="UP001420932">
    <property type="component" value="Unassembled WGS sequence"/>
</dbReference>
<evidence type="ECO:0000313" key="1">
    <source>
        <dbReference type="EMBL" id="KAK9169857.1"/>
    </source>
</evidence>
<sequence length="73" mass="8188">MRSIRGIREKTKMNSQTPVILHAHTKEIDPGNQTVASQPSIMLRNDTARRLAVAGKAREYKSLMSFGAKTFML</sequence>
<evidence type="ECO:0000313" key="2">
    <source>
        <dbReference type="Proteomes" id="UP001420932"/>
    </source>
</evidence>
<keyword evidence="2" id="KW-1185">Reference proteome</keyword>
<accession>A0AAP0LEN2</accession>
<proteinExistence type="predicted"/>
<dbReference type="AlphaFoldDB" id="A0AAP0LEN2"/>